<gene>
    <name evidence="3" type="ORF">M0H32_23170</name>
</gene>
<comment type="caution">
    <text evidence="3">The sequence shown here is derived from an EMBL/GenBank/DDBJ whole genome shotgun (WGS) entry which is preliminary data.</text>
</comment>
<dbReference type="InterPro" id="IPR020287">
    <property type="entry name" value="Tail_sheath_C"/>
</dbReference>
<dbReference type="Gene3D" id="3.40.50.11780">
    <property type="match status" value="1"/>
</dbReference>
<dbReference type="PANTHER" id="PTHR35861">
    <property type="match status" value="1"/>
</dbReference>
<sequence length="536" mass="57753">MVATSIKTPGVYVTEMDAFPPSIIGVETAVPAFIGYTEQANIQGKPVYLKPVKITSLREFTEIFGRGFKAAVVIKSVDTKTVRSQPDCYDVSINDANGNTLYYSIGLKDEKRFNLFASMKLFFDNGGGTCYVVSVGDYTDDGAEPGGAGISPDKLKQGLAEIAEVKGPTMLAVPDAVLLKPDDAAKPWACEAYYAFVKQMIAQCGALQDRFALLDVYGTQALDQSDPAVFEKSLAATIAEFRDGIGQDDLSYAASYFPFLKTTTYPVSGIDYTWFDPSALSEVLGLQAANLYRGANLTAVQKMIAEIDPDTGPTGAEDIARLNESLRNALPVLKEMEDQAARDLGILPPSGAVAGGYTQVDTTGGVWTAPANVALTSVIAPTVTINNEMQENLNMPLDGKAVDAIRMFPGRGTLVWGARTLLGNSQDWRYIQVRRTAIYIEQSIKQGLMPFVFAANDGKTWSTVVSAVSSFLQQVWAQGGLMGATASEAYSVECGLGSTMTAQDILDGYMIVQVRLQLVRPAEFIVLTFKQKMEAA</sequence>
<proteinExistence type="inferred from homology"/>
<evidence type="ECO:0000259" key="2">
    <source>
        <dbReference type="Pfam" id="PF17482"/>
    </source>
</evidence>
<evidence type="ECO:0000313" key="4">
    <source>
        <dbReference type="Proteomes" id="UP001431221"/>
    </source>
</evidence>
<dbReference type="Pfam" id="PF17482">
    <property type="entry name" value="Phage_sheath_1C"/>
    <property type="match status" value="1"/>
</dbReference>
<protein>
    <recommendedName>
        <fullName evidence="2">Tail sheath protein C-terminal domain-containing protein</fullName>
    </recommendedName>
</protein>
<dbReference type="InterPro" id="IPR052042">
    <property type="entry name" value="Tail_sheath_structural"/>
</dbReference>
<dbReference type="Proteomes" id="UP001431221">
    <property type="component" value="Unassembled WGS sequence"/>
</dbReference>
<feature type="domain" description="Tail sheath protein C-terminal" evidence="2">
    <location>
        <begin position="425"/>
        <end position="531"/>
    </location>
</feature>
<evidence type="ECO:0000313" key="3">
    <source>
        <dbReference type="EMBL" id="MCK7615078.1"/>
    </source>
</evidence>
<evidence type="ECO:0000256" key="1">
    <source>
        <dbReference type="ARBA" id="ARBA00008005"/>
    </source>
</evidence>
<dbReference type="RefSeq" id="WP_248158036.1">
    <property type="nucleotide sequence ID" value="NZ_JALNMJ010000021.1"/>
</dbReference>
<comment type="similarity">
    <text evidence="1">Belongs to the myoviridae tail sheath protein family.</text>
</comment>
<name>A0ABT0H056_9HYPH</name>
<accession>A0ABT0H056</accession>
<keyword evidence="4" id="KW-1185">Reference proteome</keyword>
<dbReference type="PANTHER" id="PTHR35861:SF1">
    <property type="entry name" value="PHAGE TAIL SHEATH PROTEIN"/>
    <property type="match status" value="1"/>
</dbReference>
<organism evidence="3 4">
    <name type="scientific">Roseibium sediminicola</name>
    <dbReference type="NCBI Taxonomy" id="2933272"/>
    <lineage>
        <taxon>Bacteria</taxon>
        <taxon>Pseudomonadati</taxon>
        <taxon>Pseudomonadota</taxon>
        <taxon>Alphaproteobacteria</taxon>
        <taxon>Hyphomicrobiales</taxon>
        <taxon>Stappiaceae</taxon>
        <taxon>Roseibium</taxon>
    </lineage>
</organism>
<dbReference type="EMBL" id="JALNMJ010000021">
    <property type="protein sequence ID" value="MCK7615078.1"/>
    <property type="molecule type" value="Genomic_DNA"/>
</dbReference>
<reference evidence="3" key="1">
    <citation type="submission" date="2022-04" db="EMBL/GenBank/DDBJ databases">
        <title>Roseibium sp. CAU 1639 isolated from mud.</title>
        <authorList>
            <person name="Kim W."/>
        </authorList>
    </citation>
    <scope>NUCLEOTIDE SEQUENCE</scope>
    <source>
        <strain evidence="3">CAU 1639</strain>
    </source>
</reference>